<proteinExistence type="predicted"/>
<feature type="compositionally biased region" description="Basic and acidic residues" evidence="1">
    <location>
        <begin position="25"/>
        <end position="48"/>
    </location>
</feature>
<sequence>MNAHDEKLNPSDDENCRESTPPQLHIHEPLQEESIHHDATLEHDHPVDQRNATEQQSQQVIDQPLRGQRNRRLPSYLQDFYHQLSDSSTHFSTNHPIGNYLSTARLSSSLASFPRLLSYA</sequence>
<protein>
    <submittedName>
        <fullName evidence="2">Uncharacterized protein</fullName>
    </submittedName>
</protein>
<accession>A0A1Y0B279</accession>
<evidence type="ECO:0000313" key="2">
    <source>
        <dbReference type="EMBL" id="ART31473.1"/>
    </source>
</evidence>
<organism evidence="2">
    <name type="scientific">Utricularia reniformis</name>
    <dbReference type="NCBI Taxonomy" id="192314"/>
    <lineage>
        <taxon>Eukaryota</taxon>
        <taxon>Viridiplantae</taxon>
        <taxon>Streptophyta</taxon>
        <taxon>Embryophyta</taxon>
        <taxon>Tracheophyta</taxon>
        <taxon>Spermatophyta</taxon>
        <taxon>Magnoliopsida</taxon>
        <taxon>eudicotyledons</taxon>
        <taxon>Gunneridae</taxon>
        <taxon>Pentapetalae</taxon>
        <taxon>asterids</taxon>
        <taxon>lamiids</taxon>
        <taxon>Lamiales</taxon>
        <taxon>Lentibulariaceae</taxon>
        <taxon>Utricularia</taxon>
    </lineage>
</organism>
<feature type="region of interest" description="Disordered" evidence="1">
    <location>
        <begin position="1"/>
        <end position="69"/>
    </location>
</feature>
<gene>
    <name evidence="2" type="ORF">AEK19_MT1266</name>
</gene>
<keyword evidence="2" id="KW-0496">Mitochondrion</keyword>
<feature type="compositionally biased region" description="Basic and acidic residues" evidence="1">
    <location>
        <begin position="1"/>
        <end position="17"/>
    </location>
</feature>
<evidence type="ECO:0000256" key="1">
    <source>
        <dbReference type="SAM" id="MobiDB-lite"/>
    </source>
</evidence>
<geneLocation type="mitochondrion" evidence="2"/>
<name>A0A1Y0B279_9LAMI</name>
<reference evidence="2" key="1">
    <citation type="submission" date="2017-03" db="EMBL/GenBank/DDBJ databases">
        <title>The mitochondrial genome of the carnivorous plant Utricularia reniformis (Lentibulariaceae): structure, comparative analysis and evolutionary landmarks.</title>
        <authorList>
            <person name="Silva S.R."/>
            <person name="Alvarenga D.O."/>
            <person name="Michael T.P."/>
            <person name="Miranda V.F.O."/>
            <person name="Varani A.M."/>
        </authorList>
    </citation>
    <scope>NUCLEOTIDE SEQUENCE</scope>
</reference>
<feature type="compositionally biased region" description="Polar residues" evidence="1">
    <location>
        <begin position="50"/>
        <end position="61"/>
    </location>
</feature>
<dbReference type="EMBL" id="KY774314">
    <property type="protein sequence ID" value="ART31473.1"/>
    <property type="molecule type" value="Genomic_DNA"/>
</dbReference>
<dbReference type="AlphaFoldDB" id="A0A1Y0B279"/>